<evidence type="ECO:0000256" key="2">
    <source>
        <dbReference type="SAM" id="Phobius"/>
    </source>
</evidence>
<dbReference type="PANTHER" id="PTHR46758:SF5">
    <property type="entry name" value="F-BOX PROTEIN"/>
    <property type="match status" value="1"/>
</dbReference>
<gene>
    <name evidence="3" type="ORF">SORBI_3004G147300</name>
</gene>
<sequence length="308" mass="33727">MVSVRRRRLQATRARMENQMGAFAVLPQELILCVLTALSASVDKPADLFNQMIDDDDASLSTYYCKQFRRLMLNSKVLQAAAAACVSVRPHRLCTAAERFIRLCGDHGNADANFFLGMIQFHCFGLWSQGWSHMMMALRSGHAHAAFAIAGPRAAALLFALAACRGHMGALRDLAFCVTNGFSMRQDAAAGHRFTFTANLKEFRATYLMEPEMAVAYAHVLNNPGCLTSELGCFTTVPASLQGWAHPANRFLCEWFAAHPQLLPPARLPPMCSFPTCGRPETRRLHRSSTEHNNLGGGAGAAPDAPPM</sequence>
<evidence type="ECO:0000313" key="3">
    <source>
        <dbReference type="EMBL" id="KXG30224.1"/>
    </source>
</evidence>
<keyword evidence="2" id="KW-0472">Membrane</keyword>
<protein>
    <recommendedName>
        <fullName evidence="5">F-box domain-containing protein</fullName>
    </recommendedName>
</protein>
<evidence type="ECO:0000313" key="4">
    <source>
        <dbReference type="Proteomes" id="UP000000768"/>
    </source>
</evidence>
<dbReference type="OMA" id="LMEPEMA"/>
<feature type="region of interest" description="Disordered" evidence="1">
    <location>
        <begin position="283"/>
        <end position="308"/>
    </location>
</feature>
<keyword evidence="2" id="KW-0812">Transmembrane</keyword>
<keyword evidence="2" id="KW-1133">Transmembrane helix</keyword>
<keyword evidence="4" id="KW-1185">Reference proteome</keyword>
<organism evidence="3 4">
    <name type="scientific">Sorghum bicolor</name>
    <name type="common">Sorghum</name>
    <name type="synonym">Sorghum vulgare</name>
    <dbReference type="NCBI Taxonomy" id="4558"/>
    <lineage>
        <taxon>Eukaryota</taxon>
        <taxon>Viridiplantae</taxon>
        <taxon>Streptophyta</taxon>
        <taxon>Embryophyta</taxon>
        <taxon>Tracheophyta</taxon>
        <taxon>Spermatophyta</taxon>
        <taxon>Magnoliopsida</taxon>
        <taxon>Liliopsida</taxon>
        <taxon>Poales</taxon>
        <taxon>Poaceae</taxon>
        <taxon>PACMAD clade</taxon>
        <taxon>Panicoideae</taxon>
        <taxon>Andropogonodae</taxon>
        <taxon>Andropogoneae</taxon>
        <taxon>Sorghinae</taxon>
        <taxon>Sorghum</taxon>
    </lineage>
</organism>
<dbReference type="InParanoid" id="A0A194YPS5"/>
<dbReference type="PANTHER" id="PTHR46758">
    <property type="entry name" value="MYND DOMAIN-CONTAINING"/>
    <property type="match status" value="1"/>
</dbReference>
<dbReference type="Gramene" id="KXG30224">
    <property type="protein sequence ID" value="KXG30224"/>
    <property type="gene ID" value="SORBI_3004G147300"/>
</dbReference>
<dbReference type="AlphaFoldDB" id="A0A194YPS5"/>
<proteinExistence type="predicted"/>
<name>A0A194YPS5_SORBI</name>
<dbReference type="EMBL" id="CM000763">
    <property type="protein sequence ID" value="KXG30224.1"/>
    <property type="molecule type" value="Genomic_DNA"/>
</dbReference>
<feature type="transmembrane region" description="Helical" evidence="2">
    <location>
        <begin position="21"/>
        <end position="42"/>
    </location>
</feature>
<reference evidence="3 4" key="1">
    <citation type="journal article" date="2009" name="Nature">
        <title>The Sorghum bicolor genome and the diversification of grasses.</title>
        <authorList>
            <person name="Paterson A.H."/>
            <person name="Bowers J.E."/>
            <person name="Bruggmann R."/>
            <person name="Dubchak I."/>
            <person name="Grimwood J."/>
            <person name="Gundlach H."/>
            <person name="Haberer G."/>
            <person name="Hellsten U."/>
            <person name="Mitros T."/>
            <person name="Poliakov A."/>
            <person name="Schmutz J."/>
            <person name="Spannagl M."/>
            <person name="Tang H."/>
            <person name="Wang X."/>
            <person name="Wicker T."/>
            <person name="Bharti A.K."/>
            <person name="Chapman J."/>
            <person name="Feltus F.A."/>
            <person name="Gowik U."/>
            <person name="Grigoriev I.V."/>
            <person name="Lyons E."/>
            <person name="Maher C.A."/>
            <person name="Martis M."/>
            <person name="Narechania A."/>
            <person name="Otillar R.P."/>
            <person name="Penning B.W."/>
            <person name="Salamov A.A."/>
            <person name="Wang Y."/>
            <person name="Zhang L."/>
            <person name="Carpita N.C."/>
            <person name="Freeling M."/>
            <person name="Gingle A.R."/>
            <person name="Hash C.T."/>
            <person name="Keller B."/>
            <person name="Klein P."/>
            <person name="Kresovich S."/>
            <person name="McCann M.C."/>
            <person name="Ming R."/>
            <person name="Peterson D.G."/>
            <person name="Mehboob-ur-Rahman"/>
            <person name="Ware D."/>
            <person name="Westhoff P."/>
            <person name="Mayer K.F."/>
            <person name="Messing J."/>
            <person name="Rokhsar D.S."/>
        </authorList>
    </citation>
    <scope>NUCLEOTIDE SEQUENCE [LARGE SCALE GENOMIC DNA]</scope>
    <source>
        <strain evidence="4">cv. BTx623</strain>
    </source>
</reference>
<dbReference type="Proteomes" id="UP000000768">
    <property type="component" value="Chromosome 4"/>
</dbReference>
<dbReference type="STRING" id="4558.A0A194YPS5"/>
<accession>A0A194YPS5</accession>
<reference evidence="4" key="2">
    <citation type="journal article" date="2018" name="Plant J.">
        <title>The Sorghum bicolor reference genome: improved assembly, gene annotations, a transcriptome atlas, and signatures of genome organization.</title>
        <authorList>
            <person name="McCormick R.F."/>
            <person name="Truong S.K."/>
            <person name="Sreedasyam A."/>
            <person name="Jenkins J."/>
            <person name="Shu S."/>
            <person name="Sims D."/>
            <person name="Kennedy M."/>
            <person name="Amirebrahimi M."/>
            <person name="Weers B.D."/>
            <person name="McKinley B."/>
            <person name="Mattison A."/>
            <person name="Morishige D.T."/>
            <person name="Grimwood J."/>
            <person name="Schmutz J."/>
            <person name="Mullet J.E."/>
        </authorList>
    </citation>
    <scope>NUCLEOTIDE SEQUENCE [LARGE SCALE GENOMIC DNA]</scope>
    <source>
        <strain evidence="4">cv. BTx623</strain>
    </source>
</reference>
<evidence type="ECO:0000256" key="1">
    <source>
        <dbReference type="SAM" id="MobiDB-lite"/>
    </source>
</evidence>
<evidence type="ECO:0008006" key="5">
    <source>
        <dbReference type="Google" id="ProtNLM"/>
    </source>
</evidence>
<dbReference type="InterPro" id="IPR044508">
    <property type="entry name" value="At5g50450/At1g67340-like"/>
</dbReference>